<evidence type="ECO:0000259" key="6">
    <source>
        <dbReference type="PROSITE" id="PS51903"/>
    </source>
</evidence>
<evidence type="ECO:0000256" key="1">
    <source>
        <dbReference type="ARBA" id="ARBA00022737"/>
    </source>
</evidence>
<dbReference type="PRINTS" id="PR00300">
    <property type="entry name" value="CLPPROTEASEA"/>
</dbReference>
<dbReference type="InterPro" id="IPR028299">
    <property type="entry name" value="ClpA/B_CS2"/>
</dbReference>
<dbReference type="GO" id="GO:0008233">
    <property type="term" value="F:peptidase activity"/>
    <property type="evidence" value="ECO:0007669"/>
    <property type="project" value="UniProtKB-KW"/>
</dbReference>
<dbReference type="Pfam" id="PF07724">
    <property type="entry name" value="AAA_2"/>
    <property type="match status" value="1"/>
</dbReference>
<dbReference type="InterPro" id="IPR004176">
    <property type="entry name" value="Clp_R_N"/>
</dbReference>
<dbReference type="STRING" id="215200.SAMN05216454_1233"/>
<dbReference type="InterPro" id="IPR050130">
    <property type="entry name" value="ClpA_ClpB"/>
</dbReference>
<dbReference type="OrthoDB" id="9803641at2"/>
<dbReference type="SUPFAM" id="SSF52540">
    <property type="entry name" value="P-loop containing nucleoside triphosphate hydrolases"/>
    <property type="match status" value="2"/>
</dbReference>
<keyword evidence="1 5" id="KW-0677">Repeat</keyword>
<protein>
    <submittedName>
        <fullName evidence="7">ATP-dependent Clp protease ATP-binding subunit ClpC</fullName>
    </submittedName>
</protein>
<dbReference type="Pfam" id="PF02861">
    <property type="entry name" value="Clp_N"/>
    <property type="match status" value="1"/>
</dbReference>
<keyword evidence="7" id="KW-0378">Hydrolase</keyword>
<evidence type="ECO:0000313" key="8">
    <source>
        <dbReference type="Proteomes" id="UP000199512"/>
    </source>
</evidence>
<dbReference type="Proteomes" id="UP000199512">
    <property type="component" value="Unassembled WGS sequence"/>
</dbReference>
<dbReference type="InterPro" id="IPR001270">
    <property type="entry name" value="ClpA/B"/>
</dbReference>
<feature type="domain" description="Clp R" evidence="6">
    <location>
        <begin position="3"/>
        <end position="150"/>
    </location>
</feature>
<dbReference type="CDD" id="cd19499">
    <property type="entry name" value="RecA-like_ClpB_Hsp104-like"/>
    <property type="match status" value="1"/>
</dbReference>
<keyword evidence="3 7" id="KW-0067">ATP-binding</keyword>
<dbReference type="Gene3D" id="4.10.860.10">
    <property type="entry name" value="UVR domain"/>
    <property type="match status" value="1"/>
</dbReference>
<evidence type="ECO:0000256" key="5">
    <source>
        <dbReference type="PROSITE-ProRule" id="PRU01251"/>
    </source>
</evidence>
<dbReference type="PROSITE" id="PS51903">
    <property type="entry name" value="CLP_R"/>
    <property type="match status" value="1"/>
</dbReference>
<accession>A0A1H8K6V7</accession>
<dbReference type="InterPro" id="IPR003593">
    <property type="entry name" value="AAA+_ATPase"/>
</dbReference>
<dbReference type="Pfam" id="PF10431">
    <property type="entry name" value="ClpB_D2-small"/>
    <property type="match status" value="1"/>
</dbReference>
<dbReference type="PANTHER" id="PTHR11638">
    <property type="entry name" value="ATP-DEPENDENT CLP PROTEASE"/>
    <property type="match status" value="1"/>
</dbReference>
<dbReference type="Gene3D" id="1.10.1780.10">
    <property type="entry name" value="Clp, N-terminal domain"/>
    <property type="match status" value="1"/>
</dbReference>
<dbReference type="RefSeq" id="WP_091976078.1">
    <property type="nucleotide sequence ID" value="NZ_FODF01000023.1"/>
</dbReference>
<evidence type="ECO:0000256" key="2">
    <source>
        <dbReference type="ARBA" id="ARBA00022741"/>
    </source>
</evidence>
<dbReference type="SMART" id="SM00382">
    <property type="entry name" value="AAA"/>
    <property type="match status" value="2"/>
</dbReference>
<dbReference type="Gene3D" id="1.10.8.60">
    <property type="match status" value="2"/>
</dbReference>
<name>A0A1H8K6V7_9FIRM</name>
<sequence>MRFNRYTKRVNKIFEIADNFSSKNGYEITGSGQILWAMLDLEDGVAYTVLNNMGLKKEDIEDELRSILMDSKYAPKEEAVENRGISPRMKDILGNAARIANNYHTNFITSEHLLLAITEEDDCVANIILNRKNIDISTLKSLVFEKENKKEKQLRTYIANEAEEKLSSEELPMLNKYGINMIKYVVENNVDPLLGRNEEINRIMQILNRRKKNNPMLIGEPGVGKTAIVEGIARGIALMENSKEELFHQKMYSIEVGSLVAGTKYRGEFEERLQGIIDEISSSGSRVLLFIDEIHTLVGAGSTGENGSINAADILKPALSRGDIQIIGATTMDEYRKYIEKDPALERRFQIVQVAEPDRDTSIYILKGIRDKYEDYHGVKITDEAIEKAVDLSIRYVADRQLPDKAIDLIDKSCSRVKLKVRFIPSNINELEDLESRLEKELAQVIAEENFEEALNIQAQKKDLMKSIERERILWNKQMYNKNIVNGEVVAEIVEMWTGIPINKIMEEEAEKLLNLENVLRETIVGQDHAEKVIARAIRRSRTGIQDPNRPIGSFLFVGPPGVGKTELSKVIAEAMFEGEENFIRLDMSEYMEKHSVSKIIGSPPGYVGHEDGGYLTEKVRFHPYSVVLFDEMEKAHKDVSNVLLQILDEGILTDSKGRTVDFKNTIVIMTSNIGYKTISENNVGFATSKAAITEEDLDREDKRIRERTLNDVQSYFSQELLNRIDEIVVFRNLRKTDFEKIVVILSKSLIDRAKSIGIELEISESVYKYIADYAAEINQGARLVKRIIQHRLTNKMSEAILKKTIGIGDRVLAYVSDGEIDFKKY</sequence>
<dbReference type="AlphaFoldDB" id="A0A1H8K6V7"/>
<keyword evidence="2" id="KW-0547">Nucleotide-binding</keyword>
<dbReference type="PROSITE" id="PS00871">
    <property type="entry name" value="CLPAB_2"/>
    <property type="match status" value="1"/>
</dbReference>
<dbReference type="PANTHER" id="PTHR11638:SF18">
    <property type="entry name" value="HEAT SHOCK PROTEIN 104"/>
    <property type="match status" value="1"/>
</dbReference>
<dbReference type="CDD" id="cd00009">
    <property type="entry name" value="AAA"/>
    <property type="match status" value="1"/>
</dbReference>
<dbReference type="GO" id="GO:0005524">
    <property type="term" value="F:ATP binding"/>
    <property type="evidence" value="ECO:0007669"/>
    <property type="project" value="UniProtKB-KW"/>
</dbReference>
<dbReference type="InterPro" id="IPR003959">
    <property type="entry name" value="ATPase_AAA_core"/>
</dbReference>
<dbReference type="GO" id="GO:0005737">
    <property type="term" value="C:cytoplasm"/>
    <property type="evidence" value="ECO:0007669"/>
    <property type="project" value="TreeGrafter"/>
</dbReference>
<dbReference type="InterPro" id="IPR036628">
    <property type="entry name" value="Clp_N_dom_sf"/>
</dbReference>
<evidence type="ECO:0000256" key="4">
    <source>
        <dbReference type="ARBA" id="ARBA00023186"/>
    </source>
</evidence>
<dbReference type="SUPFAM" id="SSF81923">
    <property type="entry name" value="Double Clp-N motif"/>
    <property type="match status" value="1"/>
</dbReference>
<dbReference type="SMART" id="SM01086">
    <property type="entry name" value="ClpB_D2-small"/>
    <property type="match status" value="1"/>
</dbReference>
<dbReference type="GO" id="GO:0016887">
    <property type="term" value="F:ATP hydrolysis activity"/>
    <property type="evidence" value="ECO:0007669"/>
    <property type="project" value="InterPro"/>
</dbReference>
<dbReference type="EMBL" id="FODF01000023">
    <property type="protein sequence ID" value="SEN88206.1"/>
    <property type="molecule type" value="Genomic_DNA"/>
</dbReference>
<evidence type="ECO:0000256" key="3">
    <source>
        <dbReference type="ARBA" id="ARBA00022840"/>
    </source>
</evidence>
<keyword evidence="7" id="KW-0645">Protease</keyword>
<dbReference type="Gene3D" id="3.40.50.300">
    <property type="entry name" value="P-loop containing nucleotide triphosphate hydrolases"/>
    <property type="match status" value="2"/>
</dbReference>
<dbReference type="GO" id="GO:0034605">
    <property type="term" value="P:cellular response to heat"/>
    <property type="evidence" value="ECO:0007669"/>
    <property type="project" value="TreeGrafter"/>
</dbReference>
<dbReference type="InterPro" id="IPR027417">
    <property type="entry name" value="P-loop_NTPase"/>
</dbReference>
<organism evidence="7 8">
    <name type="scientific">Peptostreptococcus russellii</name>
    <dbReference type="NCBI Taxonomy" id="215200"/>
    <lineage>
        <taxon>Bacteria</taxon>
        <taxon>Bacillati</taxon>
        <taxon>Bacillota</taxon>
        <taxon>Clostridia</taxon>
        <taxon>Peptostreptococcales</taxon>
        <taxon>Peptostreptococcaceae</taxon>
        <taxon>Peptostreptococcus</taxon>
    </lineage>
</organism>
<dbReference type="Pfam" id="PF00004">
    <property type="entry name" value="AAA"/>
    <property type="match status" value="1"/>
</dbReference>
<evidence type="ECO:0000313" key="7">
    <source>
        <dbReference type="EMBL" id="SEN88206.1"/>
    </source>
</evidence>
<dbReference type="FunFam" id="3.40.50.300:FF:000025">
    <property type="entry name" value="ATP-dependent Clp protease subunit"/>
    <property type="match status" value="1"/>
</dbReference>
<dbReference type="GO" id="GO:0006508">
    <property type="term" value="P:proteolysis"/>
    <property type="evidence" value="ECO:0007669"/>
    <property type="project" value="UniProtKB-KW"/>
</dbReference>
<keyword evidence="4" id="KW-0143">Chaperone</keyword>
<dbReference type="Pfam" id="PF17871">
    <property type="entry name" value="AAA_lid_9"/>
    <property type="match status" value="1"/>
</dbReference>
<dbReference type="InterPro" id="IPR041546">
    <property type="entry name" value="ClpA/ClpB_AAA_lid"/>
</dbReference>
<proteinExistence type="predicted"/>
<dbReference type="InterPro" id="IPR019489">
    <property type="entry name" value="Clp_ATPase_C"/>
</dbReference>
<keyword evidence="8" id="KW-1185">Reference proteome</keyword>
<gene>
    <name evidence="7" type="ORF">SAMN05216454_1233</name>
</gene>
<reference evidence="7 8" key="1">
    <citation type="submission" date="2016-10" db="EMBL/GenBank/DDBJ databases">
        <authorList>
            <person name="de Groot N.N."/>
        </authorList>
    </citation>
    <scope>NUCLEOTIDE SEQUENCE [LARGE SCALE GENOMIC DNA]</scope>
    <source>
        <strain evidence="7 8">Calf135</strain>
    </source>
</reference>